<comment type="caution">
    <text evidence="6">The sequence shown here is derived from an EMBL/GenBank/DDBJ whole genome shotgun (WGS) entry which is preliminary data.</text>
</comment>
<evidence type="ECO:0000256" key="4">
    <source>
        <dbReference type="ARBA" id="ARBA00023163"/>
    </source>
</evidence>
<dbReference type="AlphaFoldDB" id="A0A7W8N531"/>
<dbReference type="GO" id="GO:0006351">
    <property type="term" value="P:DNA-templated transcription"/>
    <property type="evidence" value="ECO:0007669"/>
    <property type="project" value="TreeGrafter"/>
</dbReference>
<protein>
    <submittedName>
        <fullName evidence="6">DNA-binding transcriptional LysR family regulator</fullName>
    </submittedName>
</protein>
<dbReference type="GO" id="GO:0043565">
    <property type="term" value="F:sequence-specific DNA binding"/>
    <property type="evidence" value="ECO:0007669"/>
    <property type="project" value="TreeGrafter"/>
</dbReference>
<evidence type="ECO:0000313" key="7">
    <source>
        <dbReference type="Proteomes" id="UP000569092"/>
    </source>
</evidence>
<dbReference type="Proteomes" id="UP000569092">
    <property type="component" value="Unassembled WGS sequence"/>
</dbReference>
<dbReference type="FunFam" id="1.10.10.10:FF:000001">
    <property type="entry name" value="LysR family transcriptional regulator"/>
    <property type="match status" value="1"/>
</dbReference>
<dbReference type="InterPro" id="IPR058163">
    <property type="entry name" value="LysR-type_TF_proteobact-type"/>
</dbReference>
<comment type="similarity">
    <text evidence="1">Belongs to the LysR transcriptional regulatory family.</text>
</comment>
<feature type="domain" description="HTH lysR-type" evidence="5">
    <location>
        <begin position="3"/>
        <end position="60"/>
    </location>
</feature>
<dbReference type="SUPFAM" id="SSF46785">
    <property type="entry name" value="Winged helix' DNA-binding domain"/>
    <property type="match status" value="1"/>
</dbReference>
<dbReference type="PANTHER" id="PTHR30537:SF68">
    <property type="entry name" value="TRANSCRIPTIONAL REGULATOR-RELATED"/>
    <property type="match status" value="1"/>
</dbReference>
<gene>
    <name evidence="6" type="ORF">HDF10_004287</name>
</gene>
<evidence type="ECO:0000256" key="3">
    <source>
        <dbReference type="ARBA" id="ARBA00023125"/>
    </source>
</evidence>
<keyword evidence="3 6" id="KW-0238">DNA-binding</keyword>
<evidence type="ECO:0000259" key="5">
    <source>
        <dbReference type="PROSITE" id="PS50931"/>
    </source>
</evidence>
<dbReference type="GO" id="GO:0003700">
    <property type="term" value="F:DNA-binding transcription factor activity"/>
    <property type="evidence" value="ECO:0007669"/>
    <property type="project" value="InterPro"/>
</dbReference>
<keyword evidence="2" id="KW-0805">Transcription regulation</keyword>
<dbReference type="Gene3D" id="1.10.10.10">
    <property type="entry name" value="Winged helix-like DNA-binding domain superfamily/Winged helix DNA-binding domain"/>
    <property type="match status" value="1"/>
</dbReference>
<accession>A0A7W8N531</accession>
<dbReference type="InterPro" id="IPR005119">
    <property type="entry name" value="LysR_subst-bd"/>
</dbReference>
<dbReference type="Pfam" id="PF03466">
    <property type="entry name" value="LysR_substrate"/>
    <property type="match status" value="1"/>
</dbReference>
<evidence type="ECO:0000256" key="2">
    <source>
        <dbReference type="ARBA" id="ARBA00023015"/>
    </source>
</evidence>
<reference evidence="6 7" key="1">
    <citation type="submission" date="2020-08" db="EMBL/GenBank/DDBJ databases">
        <title>Genomic Encyclopedia of Type Strains, Phase IV (KMG-V): Genome sequencing to study the core and pangenomes of soil and plant-associated prokaryotes.</title>
        <authorList>
            <person name="Whitman W."/>
        </authorList>
    </citation>
    <scope>NUCLEOTIDE SEQUENCE [LARGE SCALE GENOMIC DNA]</scope>
    <source>
        <strain evidence="6 7">M8US30</strain>
    </source>
</reference>
<dbReference type="SUPFAM" id="SSF53850">
    <property type="entry name" value="Periplasmic binding protein-like II"/>
    <property type="match status" value="1"/>
</dbReference>
<dbReference type="PROSITE" id="PS50931">
    <property type="entry name" value="HTH_LYSR"/>
    <property type="match status" value="1"/>
</dbReference>
<dbReference type="EMBL" id="JACHDZ010000012">
    <property type="protein sequence ID" value="MBB5346277.1"/>
    <property type="molecule type" value="Genomic_DNA"/>
</dbReference>
<dbReference type="CDD" id="cd08422">
    <property type="entry name" value="PBP2_CrgA_like"/>
    <property type="match status" value="1"/>
</dbReference>
<sequence length="304" mass="33930">MAMDLNSLTIFAKVVEANSFSEAARRLKMPVSTVSRRIAELEDQLGVRLLERSTRSLRLTDVGSEVLEHAQHSAELSEAVDGIVSNHLSNVSGTLRLSAPPSISDSLLAPLVGAFQASFPNVRIQIFITERIVDQIAEGVDLSFRVGELEDSALVARKILTYRHQLVASPAYLEKCKPPRSPRDLLGHRLLAFSFWKPENTWHFTHMNGKDKETLTFQPYLSINEYSGLATALLAGTGIGDLPPIVQPELLRDGRLVEVMPKWHFRIFNLSVVHLGNRYIPRPVRVFKEFAVQMAPTLFPSLPT</sequence>
<keyword evidence="4" id="KW-0804">Transcription</keyword>
<dbReference type="InterPro" id="IPR036388">
    <property type="entry name" value="WH-like_DNA-bd_sf"/>
</dbReference>
<dbReference type="Pfam" id="PF00126">
    <property type="entry name" value="HTH_1"/>
    <property type="match status" value="1"/>
</dbReference>
<name>A0A7W8N531_9BACT</name>
<proteinExistence type="inferred from homology"/>
<dbReference type="Gene3D" id="3.40.190.290">
    <property type="match status" value="1"/>
</dbReference>
<organism evidence="6 7">
    <name type="scientific">Tunturiibacter lichenicola</name>
    <dbReference type="NCBI Taxonomy" id="2051959"/>
    <lineage>
        <taxon>Bacteria</taxon>
        <taxon>Pseudomonadati</taxon>
        <taxon>Acidobacteriota</taxon>
        <taxon>Terriglobia</taxon>
        <taxon>Terriglobales</taxon>
        <taxon>Acidobacteriaceae</taxon>
        <taxon>Tunturiibacter</taxon>
    </lineage>
</organism>
<dbReference type="PANTHER" id="PTHR30537">
    <property type="entry name" value="HTH-TYPE TRANSCRIPTIONAL REGULATOR"/>
    <property type="match status" value="1"/>
</dbReference>
<dbReference type="InterPro" id="IPR036390">
    <property type="entry name" value="WH_DNA-bd_sf"/>
</dbReference>
<evidence type="ECO:0000256" key="1">
    <source>
        <dbReference type="ARBA" id="ARBA00009437"/>
    </source>
</evidence>
<evidence type="ECO:0000313" key="6">
    <source>
        <dbReference type="EMBL" id="MBB5346277.1"/>
    </source>
</evidence>
<dbReference type="InterPro" id="IPR000847">
    <property type="entry name" value="LysR_HTH_N"/>
</dbReference>